<keyword evidence="4" id="KW-0337">GPI-anchor biosynthesis</keyword>
<dbReference type="UniPathway" id="UPA00196"/>
<evidence type="ECO:0000313" key="12">
    <source>
        <dbReference type="Proteomes" id="UP000041254"/>
    </source>
</evidence>
<comment type="pathway">
    <text evidence="2">Glycolipid biosynthesis; glycosylphosphatidylinositol-anchor biosynthesis.</text>
</comment>
<evidence type="ECO:0000256" key="5">
    <source>
        <dbReference type="ARBA" id="ARBA00022692"/>
    </source>
</evidence>
<evidence type="ECO:0000256" key="7">
    <source>
        <dbReference type="ARBA" id="ARBA00022989"/>
    </source>
</evidence>
<keyword evidence="6" id="KW-0256">Endoplasmic reticulum</keyword>
<evidence type="ECO:0000256" key="2">
    <source>
        <dbReference type="ARBA" id="ARBA00004687"/>
    </source>
</evidence>
<dbReference type="InterPro" id="IPR019540">
    <property type="entry name" value="PtdIno-glycan_biosynth_class_S"/>
</dbReference>
<keyword evidence="9" id="KW-0325">Glycoprotein</keyword>
<protein>
    <recommendedName>
        <fullName evidence="13">GPI transamidase component PIG-S</fullName>
    </recommendedName>
</protein>
<evidence type="ECO:0000313" key="11">
    <source>
        <dbReference type="EMBL" id="CEM08899.1"/>
    </source>
</evidence>
<gene>
    <name evidence="11" type="ORF">Vbra_574</name>
</gene>
<evidence type="ECO:0000256" key="1">
    <source>
        <dbReference type="ARBA" id="ARBA00004477"/>
    </source>
</evidence>
<dbReference type="PhylomeDB" id="A0A0G4F865"/>
<proteinExistence type="inferred from homology"/>
<dbReference type="Proteomes" id="UP000041254">
    <property type="component" value="Unassembled WGS sequence"/>
</dbReference>
<dbReference type="InParanoid" id="A0A0G4F865"/>
<evidence type="ECO:0000256" key="9">
    <source>
        <dbReference type="ARBA" id="ARBA00023180"/>
    </source>
</evidence>
<keyword evidence="7 10" id="KW-1133">Transmembrane helix</keyword>
<keyword evidence="5 10" id="KW-0812">Transmembrane</keyword>
<evidence type="ECO:0000256" key="4">
    <source>
        <dbReference type="ARBA" id="ARBA00022502"/>
    </source>
</evidence>
<reference evidence="11 12" key="1">
    <citation type="submission" date="2014-11" db="EMBL/GenBank/DDBJ databases">
        <authorList>
            <person name="Zhu J."/>
            <person name="Qi W."/>
            <person name="Song R."/>
        </authorList>
    </citation>
    <scope>NUCLEOTIDE SEQUENCE [LARGE SCALE GENOMIC DNA]</scope>
</reference>
<evidence type="ECO:0000256" key="3">
    <source>
        <dbReference type="ARBA" id="ARBA00005316"/>
    </source>
</evidence>
<feature type="transmembrane region" description="Helical" evidence="10">
    <location>
        <begin position="12"/>
        <end position="32"/>
    </location>
</feature>
<comment type="similarity">
    <text evidence="3">Belongs to the PIGS family.</text>
</comment>
<dbReference type="Pfam" id="PF10510">
    <property type="entry name" value="PIG-S"/>
    <property type="match status" value="1"/>
</dbReference>
<evidence type="ECO:0000256" key="8">
    <source>
        <dbReference type="ARBA" id="ARBA00023136"/>
    </source>
</evidence>
<dbReference type="STRING" id="1169540.A0A0G4F865"/>
<dbReference type="GO" id="GO:0006506">
    <property type="term" value="P:GPI anchor biosynthetic process"/>
    <property type="evidence" value="ECO:0007669"/>
    <property type="project" value="UniProtKB-UniPathway"/>
</dbReference>
<dbReference type="OrthoDB" id="432719at2759"/>
<accession>A0A0G4F865</accession>
<evidence type="ECO:0000256" key="6">
    <source>
        <dbReference type="ARBA" id="ARBA00022824"/>
    </source>
</evidence>
<keyword evidence="12" id="KW-1185">Reference proteome</keyword>
<dbReference type="EMBL" id="CDMY01000389">
    <property type="protein sequence ID" value="CEM08899.1"/>
    <property type="molecule type" value="Genomic_DNA"/>
</dbReference>
<dbReference type="GO" id="GO:0042765">
    <property type="term" value="C:GPI-anchor transamidase complex"/>
    <property type="evidence" value="ECO:0007669"/>
    <property type="project" value="InterPro"/>
</dbReference>
<dbReference type="VEuPathDB" id="CryptoDB:Vbra_574"/>
<keyword evidence="8 10" id="KW-0472">Membrane</keyword>
<evidence type="ECO:0000256" key="10">
    <source>
        <dbReference type="SAM" id="Phobius"/>
    </source>
</evidence>
<organism evidence="11 12">
    <name type="scientific">Vitrella brassicaformis (strain CCMP3155)</name>
    <dbReference type="NCBI Taxonomy" id="1169540"/>
    <lineage>
        <taxon>Eukaryota</taxon>
        <taxon>Sar</taxon>
        <taxon>Alveolata</taxon>
        <taxon>Colpodellida</taxon>
        <taxon>Vitrellaceae</taxon>
        <taxon>Vitrella</taxon>
    </lineage>
</organism>
<comment type="subcellular location">
    <subcellularLocation>
        <location evidence="1">Endoplasmic reticulum membrane</location>
        <topology evidence="1">Multi-pass membrane protein</topology>
    </subcellularLocation>
</comment>
<dbReference type="AlphaFoldDB" id="A0A0G4F865"/>
<sequence length="572" mass="63065">MEETDQSPNKRLRLYSLASYVIWLITGGIYIWHYGRVKRAPLPHAGVRALKARIDHFLSGPGLPAQISIFPACDDAVTMARGLAEALRDHVSKNGTRRVPPLVIGDVAAAVSGECMSHKEALEDASGHDDALWTQSGADSLVANYSVLVRIASGEEEQLPALYLTPGTSCIVTLPQGFINSPQWKGVTDTLLAAWFTTVGEPSIPLSASYTLAFWTTTDSPQRIRWPGSFHESVLRPYLSPFLSRLSTCYWLEMQAQTIYHASLGEQPKPQREKGTTRERVVAFNDLSRFLAAANDWTTDAVLTRGTHKPPVILNLASMKPSGAPVVVLTQSGEPHTAFSVPGWGVMAIMSHPVPDDQLSRNATWRRQVARSGYELTDTDARETAGLWLSHFRKWLGFPNVTNTTTPINIDHHSPPLAKASMAAPSTNGIATWELLALANTLLQLFLREISENLTAVESLISSLPDLTVEQRIAESINHILRMATDALNAIERGERDLGRLLGGIRSGYQDSVETLHDDSMMADLYFSPEFKFAVYLPMLVPIAVPVLLTAGKELMTWRRERAEKTTKVKPE</sequence>
<dbReference type="GO" id="GO:0016255">
    <property type="term" value="P:attachment of GPI anchor to protein"/>
    <property type="evidence" value="ECO:0007669"/>
    <property type="project" value="InterPro"/>
</dbReference>
<name>A0A0G4F865_VITBC</name>
<evidence type="ECO:0008006" key="13">
    <source>
        <dbReference type="Google" id="ProtNLM"/>
    </source>
</evidence>
<feature type="transmembrane region" description="Helical" evidence="10">
    <location>
        <begin position="533"/>
        <end position="552"/>
    </location>
</feature>
<dbReference type="PANTHER" id="PTHR21072">
    <property type="entry name" value="GPI TRANSAMIDASE COMPONENT PIG-S"/>
    <property type="match status" value="1"/>
</dbReference>
<dbReference type="FunCoup" id="A0A0G4F865">
    <property type="interactions" value="17"/>
</dbReference>
<dbReference type="PANTHER" id="PTHR21072:SF13">
    <property type="entry name" value="GPI TRANSAMIDASE COMPONENT PIG-S"/>
    <property type="match status" value="1"/>
</dbReference>